<dbReference type="Pfam" id="PF07724">
    <property type="entry name" value="AAA_2"/>
    <property type="match status" value="1"/>
</dbReference>
<dbReference type="EMBL" id="JAGHQM010000556">
    <property type="protein sequence ID" value="KAH0559615.1"/>
    <property type="molecule type" value="Genomic_DNA"/>
</dbReference>
<evidence type="ECO:0000313" key="5">
    <source>
        <dbReference type="Proteomes" id="UP000750711"/>
    </source>
</evidence>
<dbReference type="SUPFAM" id="SSF52540">
    <property type="entry name" value="P-loop containing nucleoside triphosphate hydrolases"/>
    <property type="match status" value="1"/>
</dbReference>
<gene>
    <name evidence="4" type="ORF">GP486_003865</name>
</gene>
<reference evidence="4" key="1">
    <citation type="submission" date="2021-03" db="EMBL/GenBank/DDBJ databases">
        <title>Comparative genomics and phylogenomic investigation of the class Geoglossomycetes provide insights into ecological specialization and systematics.</title>
        <authorList>
            <person name="Melie T."/>
            <person name="Pirro S."/>
            <person name="Miller A.N."/>
            <person name="Quandt A."/>
        </authorList>
    </citation>
    <scope>NUCLEOTIDE SEQUENCE</scope>
    <source>
        <strain evidence="4">CAQ_001_2017</strain>
    </source>
</reference>
<keyword evidence="2" id="KW-0067">ATP-binding</keyword>
<dbReference type="Gene3D" id="1.25.40.20">
    <property type="entry name" value="Ankyrin repeat-containing domain"/>
    <property type="match status" value="1"/>
</dbReference>
<dbReference type="InterPro" id="IPR003593">
    <property type="entry name" value="AAA+_ATPase"/>
</dbReference>
<sequence length="555" mass="61949">MGDVQADTRVGINLEFILPVLKLAGPIQQFTSEEGVTRHFSIGRLTWALQNNFSHNDLLDYFSYFTIEAIAREINKEVEGIPAVFYAVATNDENIVRSWIEHGGDVNAIGLKSRIPLLAFAILRGDSIHADTTTIVTTLLSLGANTSVIPKAFYSPFLRDLPASGPDTVELTDIEDENKRWCTESIRPQLAAAINLSQRYFLEKYLNKVQPSVRFREAAAKLNATSLFSLHFLMIGQNIALKMLVERLLSYLILPSSKPLVLFFAGPSGHGKSELGKHLGNLLSLKIQRIDMTGMRYETDLFGPSAPYVGCEKGSLLNNFLARMSRKRAIVFLDEFERSTTEVMNSLLIPFDEGRCTDRRTREPIDCSKIIWILASNALDPIITNFANTSDICGLQDDNRMAASISDLQLQLMKGLKARFGFPLAGRIPVVIPFLPFSADEQVVIVHKYLLRLARDVRGPVSLPKRLIGNIILRMHRDATLCKALAEGGYDIDIGARSLEAAVKARVEGLLVQRYLESNSSLGEDQRTEEYLVDVDNAGQIVIFRNHEHCNEHDT</sequence>
<keyword evidence="1" id="KW-0547">Nucleotide-binding</keyword>
<proteinExistence type="predicted"/>
<accession>A0A9P8LCA2</accession>
<dbReference type="InterPro" id="IPR036770">
    <property type="entry name" value="Ankyrin_rpt-contain_sf"/>
</dbReference>
<keyword evidence="5" id="KW-1185">Reference proteome</keyword>
<comment type="caution">
    <text evidence="4">The sequence shown here is derived from an EMBL/GenBank/DDBJ whole genome shotgun (WGS) entry which is preliminary data.</text>
</comment>
<evidence type="ECO:0000259" key="3">
    <source>
        <dbReference type="SMART" id="SM00382"/>
    </source>
</evidence>
<evidence type="ECO:0000256" key="1">
    <source>
        <dbReference type="ARBA" id="ARBA00022741"/>
    </source>
</evidence>
<dbReference type="GO" id="GO:0016887">
    <property type="term" value="F:ATP hydrolysis activity"/>
    <property type="evidence" value="ECO:0007669"/>
    <property type="project" value="InterPro"/>
</dbReference>
<dbReference type="SMART" id="SM00382">
    <property type="entry name" value="AAA"/>
    <property type="match status" value="1"/>
</dbReference>
<evidence type="ECO:0000313" key="4">
    <source>
        <dbReference type="EMBL" id="KAH0559615.1"/>
    </source>
</evidence>
<organism evidence="4 5">
    <name type="scientific">Trichoglossum hirsutum</name>
    <dbReference type="NCBI Taxonomy" id="265104"/>
    <lineage>
        <taxon>Eukaryota</taxon>
        <taxon>Fungi</taxon>
        <taxon>Dikarya</taxon>
        <taxon>Ascomycota</taxon>
        <taxon>Pezizomycotina</taxon>
        <taxon>Geoglossomycetes</taxon>
        <taxon>Geoglossales</taxon>
        <taxon>Geoglossaceae</taxon>
        <taxon>Trichoglossum</taxon>
    </lineage>
</organism>
<feature type="domain" description="AAA+ ATPase" evidence="3">
    <location>
        <begin position="258"/>
        <end position="399"/>
    </location>
</feature>
<dbReference type="Proteomes" id="UP000750711">
    <property type="component" value="Unassembled WGS sequence"/>
</dbReference>
<dbReference type="Gene3D" id="3.40.50.300">
    <property type="entry name" value="P-loop containing nucleotide triphosphate hydrolases"/>
    <property type="match status" value="1"/>
</dbReference>
<dbReference type="InterPro" id="IPR027417">
    <property type="entry name" value="P-loop_NTPase"/>
</dbReference>
<dbReference type="SUPFAM" id="SSF48403">
    <property type="entry name" value="Ankyrin repeat"/>
    <property type="match status" value="1"/>
</dbReference>
<dbReference type="PANTHER" id="PTHR11638:SF18">
    <property type="entry name" value="HEAT SHOCK PROTEIN 104"/>
    <property type="match status" value="1"/>
</dbReference>
<dbReference type="InterPro" id="IPR050130">
    <property type="entry name" value="ClpA_ClpB"/>
</dbReference>
<dbReference type="GO" id="GO:0005524">
    <property type="term" value="F:ATP binding"/>
    <property type="evidence" value="ECO:0007669"/>
    <property type="project" value="UniProtKB-KW"/>
</dbReference>
<dbReference type="AlphaFoldDB" id="A0A9P8LCA2"/>
<dbReference type="PANTHER" id="PTHR11638">
    <property type="entry name" value="ATP-DEPENDENT CLP PROTEASE"/>
    <property type="match status" value="1"/>
</dbReference>
<dbReference type="GO" id="GO:0034605">
    <property type="term" value="P:cellular response to heat"/>
    <property type="evidence" value="ECO:0007669"/>
    <property type="project" value="TreeGrafter"/>
</dbReference>
<evidence type="ECO:0000256" key="2">
    <source>
        <dbReference type="ARBA" id="ARBA00022840"/>
    </source>
</evidence>
<dbReference type="GO" id="GO:0005737">
    <property type="term" value="C:cytoplasm"/>
    <property type="evidence" value="ECO:0007669"/>
    <property type="project" value="TreeGrafter"/>
</dbReference>
<dbReference type="InterPro" id="IPR003959">
    <property type="entry name" value="ATPase_AAA_core"/>
</dbReference>
<name>A0A9P8LCA2_9PEZI</name>
<protein>
    <recommendedName>
        <fullName evidence="3">AAA+ ATPase domain-containing protein</fullName>
    </recommendedName>
</protein>